<keyword evidence="5 7" id="KW-1133">Transmembrane helix</keyword>
<name>W9H5R6_9PROT</name>
<evidence type="ECO:0000256" key="1">
    <source>
        <dbReference type="ARBA" id="ARBA00004651"/>
    </source>
</evidence>
<dbReference type="PIRSF" id="PIRSF019239">
    <property type="entry name" value="MrpE"/>
    <property type="match status" value="1"/>
</dbReference>
<comment type="subcellular location">
    <subcellularLocation>
        <location evidence="1">Cell membrane</location>
        <topology evidence="1">Multi-pass membrane protein</topology>
    </subcellularLocation>
</comment>
<keyword evidence="4 7" id="KW-0812">Transmembrane</keyword>
<dbReference type="GO" id="GO:0008324">
    <property type="term" value="F:monoatomic cation transmembrane transporter activity"/>
    <property type="evidence" value="ECO:0007669"/>
    <property type="project" value="InterPro"/>
</dbReference>
<organism evidence="8 9">
    <name type="scientific">Skermanella stibiiresistens SB22</name>
    <dbReference type="NCBI Taxonomy" id="1385369"/>
    <lineage>
        <taxon>Bacteria</taxon>
        <taxon>Pseudomonadati</taxon>
        <taxon>Pseudomonadota</taxon>
        <taxon>Alphaproteobacteria</taxon>
        <taxon>Rhodospirillales</taxon>
        <taxon>Azospirillaceae</taxon>
        <taxon>Skermanella</taxon>
    </lineage>
</organism>
<keyword evidence="3" id="KW-1003">Cell membrane</keyword>
<evidence type="ECO:0000256" key="5">
    <source>
        <dbReference type="ARBA" id="ARBA00022989"/>
    </source>
</evidence>
<sequence>MRLFMFNLGLAIVWQAVSGSFSLGGLLAGFIVGYGVLWIAHPLFGGSPYFRKLWRIIGFFFYFVKEMVIASLRVAYDVVTPLIHARPGIVRVPIEARTDLEITLLANLINLTPGSVTIDVSPDRDCLYIHAMFIDDPDEFRAAIKHGIERRLLELMR</sequence>
<evidence type="ECO:0000313" key="9">
    <source>
        <dbReference type="Proteomes" id="UP000019486"/>
    </source>
</evidence>
<evidence type="ECO:0000256" key="3">
    <source>
        <dbReference type="ARBA" id="ARBA00022475"/>
    </source>
</evidence>
<dbReference type="GO" id="GO:0005886">
    <property type="term" value="C:plasma membrane"/>
    <property type="evidence" value="ECO:0007669"/>
    <property type="project" value="UniProtKB-SubCell"/>
</dbReference>
<evidence type="ECO:0000256" key="6">
    <source>
        <dbReference type="ARBA" id="ARBA00023136"/>
    </source>
</evidence>
<dbReference type="Proteomes" id="UP000019486">
    <property type="component" value="Unassembled WGS sequence"/>
</dbReference>
<dbReference type="InterPro" id="IPR002758">
    <property type="entry name" value="Cation_antiport_E"/>
</dbReference>
<dbReference type="PANTHER" id="PTHR34584:SF1">
    <property type="entry name" value="NA(+)_H(+) ANTIPORTER SUBUNIT E1"/>
    <property type="match status" value="1"/>
</dbReference>
<keyword evidence="9" id="KW-1185">Reference proteome</keyword>
<evidence type="ECO:0000313" key="8">
    <source>
        <dbReference type="EMBL" id="EWY41394.1"/>
    </source>
</evidence>
<evidence type="ECO:0000256" key="2">
    <source>
        <dbReference type="ARBA" id="ARBA00006228"/>
    </source>
</evidence>
<accession>W9H5R6</accession>
<comment type="similarity">
    <text evidence="2">Belongs to the CPA3 antiporters (TC 2.A.63) subunit E family.</text>
</comment>
<dbReference type="OrthoDB" id="9807187at2"/>
<evidence type="ECO:0000256" key="7">
    <source>
        <dbReference type="SAM" id="Phobius"/>
    </source>
</evidence>
<protein>
    <submittedName>
        <fullName evidence="8">Cation:proton antiporter</fullName>
    </submittedName>
</protein>
<dbReference type="STRING" id="1385369.N825_28145"/>
<dbReference type="PATRIC" id="fig|1385369.3.peg.1568"/>
<proteinExistence type="inferred from homology"/>
<dbReference type="AlphaFoldDB" id="W9H5R6"/>
<keyword evidence="6 7" id="KW-0472">Membrane</keyword>
<feature type="transmembrane region" description="Helical" evidence="7">
    <location>
        <begin position="53"/>
        <end position="76"/>
    </location>
</feature>
<feature type="transmembrane region" description="Helical" evidence="7">
    <location>
        <begin position="12"/>
        <end position="41"/>
    </location>
</feature>
<dbReference type="RefSeq" id="WP_037449215.1">
    <property type="nucleotide sequence ID" value="NZ_AVFL01000004.1"/>
</dbReference>
<comment type="caution">
    <text evidence="8">The sequence shown here is derived from an EMBL/GenBank/DDBJ whole genome shotgun (WGS) entry which is preliminary data.</text>
</comment>
<evidence type="ECO:0000256" key="4">
    <source>
        <dbReference type="ARBA" id="ARBA00022692"/>
    </source>
</evidence>
<gene>
    <name evidence="8" type="ORF">N825_28145</name>
</gene>
<dbReference type="EMBL" id="AVFL01000004">
    <property type="protein sequence ID" value="EWY41394.1"/>
    <property type="molecule type" value="Genomic_DNA"/>
</dbReference>
<reference evidence="8 9" key="1">
    <citation type="submission" date="2013-08" db="EMBL/GenBank/DDBJ databases">
        <title>The genome sequence of Skermanella stibiiresistens.</title>
        <authorList>
            <person name="Zhu W."/>
            <person name="Wang G."/>
        </authorList>
    </citation>
    <scope>NUCLEOTIDE SEQUENCE [LARGE SCALE GENOMIC DNA]</scope>
    <source>
        <strain evidence="8 9">SB22</strain>
    </source>
</reference>
<dbReference type="PANTHER" id="PTHR34584">
    <property type="entry name" value="NA(+)/H(+) ANTIPORTER SUBUNIT E1"/>
    <property type="match status" value="1"/>
</dbReference>
<dbReference type="Pfam" id="PF01899">
    <property type="entry name" value="MNHE"/>
    <property type="match status" value="1"/>
</dbReference>